<sequence length="300" mass="33154">MNLRCQSCGAELVVAPELRTTVCPYCAAPSVVERPPSVDRPEPVFTLGFALTHQAAGERVKAWLRSRHPWTHSGLKRAPLQDVRGVYVPAWLYSARAESEYSASIGEDYRETETYTTTENGKTVTKTRTVTKTEWRSLRGAHAEYVPDVLVTASRGLPNAELEALEPFDLRALARYEPGLVAGWVTEEPSLAREECLAQARAEAEALVARRLAAFMPGDSHRDLRYQMRLEEESLDVCLVPVWVLAARYAPNAPPLRVVVNGQTGEVYGNPPVSWVKVALTVLTVVALGVGLYFLLRGHS</sequence>
<dbReference type="RefSeq" id="WP_179956418.1">
    <property type="nucleotide sequence ID" value="NZ_CP022163.1"/>
</dbReference>
<reference evidence="2 3" key="1">
    <citation type="submission" date="2017-06" db="EMBL/GenBank/DDBJ databases">
        <authorList>
            <person name="Kim H.J."/>
            <person name="Triplett B.A."/>
        </authorList>
    </citation>
    <scope>NUCLEOTIDE SEQUENCE [LARGE SCALE GENOMIC DNA]</scope>
    <source>
        <strain evidence="2 3">DSM 14713</strain>
    </source>
</reference>
<dbReference type="Proteomes" id="UP000217289">
    <property type="component" value="Chromosome"/>
</dbReference>
<dbReference type="KEGG" id="mbd:MEBOL_003063"/>
<keyword evidence="1" id="KW-0472">Membrane</keyword>
<evidence type="ECO:0000313" key="3">
    <source>
        <dbReference type="Proteomes" id="UP000217289"/>
    </source>
</evidence>
<keyword evidence="1" id="KW-1133">Transmembrane helix</keyword>
<evidence type="ECO:0000313" key="2">
    <source>
        <dbReference type="EMBL" id="ATB29608.1"/>
    </source>
</evidence>
<keyword evidence="3" id="KW-1185">Reference proteome</keyword>
<dbReference type="AlphaFoldDB" id="A0A250IED9"/>
<proteinExistence type="predicted"/>
<dbReference type="PANTHER" id="PTHR37826">
    <property type="entry name" value="FLOTILLIN BAND_7_5 DOMAIN PROTEIN"/>
    <property type="match status" value="1"/>
</dbReference>
<evidence type="ECO:0008006" key="4">
    <source>
        <dbReference type="Google" id="ProtNLM"/>
    </source>
</evidence>
<dbReference type="EMBL" id="CP022163">
    <property type="protein sequence ID" value="ATB29608.1"/>
    <property type="molecule type" value="Genomic_DNA"/>
</dbReference>
<feature type="transmembrane region" description="Helical" evidence="1">
    <location>
        <begin position="275"/>
        <end position="296"/>
    </location>
</feature>
<evidence type="ECO:0000256" key="1">
    <source>
        <dbReference type="SAM" id="Phobius"/>
    </source>
</evidence>
<accession>A0A250IED9</accession>
<keyword evidence="1" id="KW-0812">Transmembrane</keyword>
<organism evidence="2 3">
    <name type="scientific">Melittangium boletus DSM 14713</name>
    <dbReference type="NCBI Taxonomy" id="1294270"/>
    <lineage>
        <taxon>Bacteria</taxon>
        <taxon>Pseudomonadati</taxon>
        <taxon>Myxococcota</taxon>
        <taxon>Myxococcia</taxon>
        <taxon>Myxococcales</taxon>
        <taxon>Cystobacterineae</taxon>
        <taxon>Archangiaceae</taxon>
        <taxon>Melittangium</taxon>
    </lineage>
</organism>
<dbReference type="Gene3D" id="2.20.28.30">
    <property type="entry name" value="RNA polymerase ii, chain L"/>
    <property type="match status" value="1"/>
</dbReference>
<protein>
    <recommendedName>
        <fullName evidence="4">Primosomal protein N' (Replication factor Y)-superfamily II helicase</fullName>
    </recommendedName>
</protein>
<name>A0A250IED9_9BACT</name>
<gene>
    <name evidence="2" type="ORF">MEBOL_003063</name>
</gene>
<dbReference type="PANTHER" id="PTHR37826:SF3">
    <property type="entry name" value="J DOMAIN-CONTAINING PROTEIN"/>
    <property type="match status" value="1"/>
</dbReference>